<organism evidence="1 2">
    <name type="scientific">Stylosanthes scabra</name>
    <dbReference type="NCBI Taxonomy" id="79078"/>
    <lineage>
        <taxon>Eukaryota</taxon>
        <taxon>Viridiplantae</taxon>
        <taxon>Streptophyta</taxon>
        <taxon>Embryophyta</taxon>
        <taxon>Tracheophyta</taxon>
        <taxon>Spermatophyta</taxon>
        <taxon>Magnoliopsida</taxon>
        <taxon>eudicotyledons</taxon>
        <taxon>Gunneridae</taxon>
        <taxon>Pentapetalae</taxon>
        <taxon>rosids</taxon>
        <taxon>fabids</taxon>
        <taxon>Fabales</taxon>
        <taxon>Fabaceae</taxon>
        <taxon>Papilionoideae</taxon>
        <taxon>50 kb inversion clade</taxon>
        <taxon>dalbergioids sensu lato</taxon>
        <taxon>Dalbergieae</taxon>
        <taxon>Pterocarpus clade</taxon>
        <taxon>Stylosanthes</taxon>
    </lineage>
</organism>
<keyword evidence="2" id="KW-1185">Reference proteome</keyword>
<gene>
    <name evidence="1" type="ORF">PIB30_046381</name>
</gene>
<evidence type="ECO:0000313" key="1">
    <source>
        <dbReference type="EMBL" id="MED6110826.1"/>
    </source>
</evidence>
<evidence type="ECO:0000313" key="2">
    <source>
        <dbReference type="Proteomes" id="UP001341840"/>
    </source>
</evidence>
<dbReference type="EMBL" id="JASCZI010000289">
    <property type="protein sequence ID" value="MED6110826.1"/>
    <property type="molecule type" value="Genomic_DNA"/>
</dbReference>
<dbReference type="Proteomes" id="UP001341840">
    <property type="component" value="Unassembled WGS sequence"/>
</dbReference>
<comment type="caution">
    <text evidence="1">The sequence shown here is derived from an EMBL/GenBank/DDBJ whole genome shotgun (WGS) entry which is preliminary data.</text>
</comment>
<reference evidence="1 2" key="1">
    <citation type="journal article" date="2023" name="Plants (Basel)">
        <title>Bridging the Gap: Combining Genomics and Transcriptomics Approaches to Understand Stylosanthes scabra, an Orphan Legume from the Brazilian Caatinga.</title>
        <authorList>
            <person name="Ferreira-Neto J.R.C."/>
            <person name="da Silva M.D."/>
            <person name="Binneck E."/>
            <person name="de Melo N.F."/>
            <person name="da Silva R.H."/>
            <person name="de Melo A.L.T.M."/>
            <person name="Pandolfi V."/>
            <person name="Bustamante F.O."/>
            <person name="Brasileiro-Vidal A.C."/>
            <person name="Benko-Iseppon A.M."/>
        </authorList>
    </citation>
    <scope>NUCLEOTIDE SEQUENCE [LARGE SCALE GENOMIC DNA]</scope>
    <source>
        <tissue evidence="1">Leaves</tissue>
    </source>
</reference>
<protein>
    <submittedName>
        <fullName evidence="1">Uncharacterized protein</fullName>
    </submittedName>
</protein>
<proteinExistence type="predicted"/>
<name>A0ABU6QH87_9FABA</name>
<sequence>MAVVGGASILQKARWETGSGAIAVTIRKNTRRLVDTKEWQYPTYTVAKAAEAGMLHPKWSIQPPSEIRQIIKKRIGSNDGNRGHLAEMVSRHRLWVHQ</sequence>
<accession>A0ABU6QH87</accession>